<name>A0A1G2HFZ6_9BACT</name>
<dbReference type="Gene3D" id="3.40.10.10">
    <property type="entry name" value="DNA Methylphosphotriester Repair Domain"/>
    <property type="match status" value="1"/>
</dbReference>
<protein>
    <recommendedName>
        <fullName evidence="3">Ada DNA repair metal-binding domain-containing protein</fullName>
    </recommendedName>
</protein>
<dbReference type="Proteomes" id="UP000178835">
    <property type="component" value="Unassembled WGS sequence"/>
</dbReference>
<sequence length="106" mass="11797">MKKDLFYIIALSLLLSISFGFGYFTANLVKLQKPPIVVENITANDSNYTENTKNFQEGEVVASVNSDKFHFLHCPGAKAIKEENKIYFKDVQEALSAGFVLAGNCK</sequence>
<evidence type="ECO:0008006" key="3">
    <source>
        <dbReference type="Google" id="ProtNLM"/>
    </source>
</evidence>
<accession>A0A1G2HFZ6</accession>
<gene>
    <name evidence="1" type="ORF">A2919_00985</name>
</gene>
<dbReference type="InterPro" id="IPR035451">
    <property type="entry name" value="Ada-like_dom_sf"/>
</dbReference>
<dbReference type="SUPFAM" id="SSF57884">
    <property type="entry name" value="Ada DNA repair protein, N-terminal domain (N-Ada 10)"/>
    <property type="match status" value="1"/>
</dbReference>
<comment type="caution">
    <text evidence="1">The sequence shown here is derived from an EMBL/GenBank/DDBJ whole genome shotgun (WGS) entry which is preliminary data.</text>
</comment>
<reference evidence="1 2" key="1">
    <citation type="journal article" date="2016" name="Nat. Commun.">
        <title>Thousands of microbial genomes shed light on interconnected biogeochemical processes in an aquifer system.</title>
        <authorList>
            <person name="Anantharaman K."/>
            <person name="Brown C.T."/>
            <person name="Hug L.A."/>
            <person name="Sharon I."/>
            <person name="Castelle C.J."/>
            <person name="Probst A.J."/>
            <person name="Thomas B.C."/>
            <person name="Singh A."/>
            <person name="Wilkins M.J."/>
            <person name="Karaoz U."/>
            <person name="Brodie E.L."/>
            <person name="Williams K.H."/>
            <person name="Hubbard S.S."/>
            <person name="Banfield J.F."/>
        </authorList>
    </citation>
    <scope>NUCLEOTIDE SEQUENCE [LARGE SCALE GENOMIC DNA]</scope>
</reference>
<organism evidence="1 2">
    <name type="scientific">Candidatus Spechtbacteria bacterium RIFCSPLOWO2_01_FULL_43_12</name>
    <dbReference type="NCBI Taxonomy" id="1802162"/>
    <lineage>
        <taxon>Bacteria</taxon>
        <taxon>Candidatus Spechtiibacteriota</taxon>
    </lineage>
</organism>
<evidence type="ECO:0000313" key="2">
    <source>
        <dbReference type="Proteomes" id="UP000178835"/>
    </source>
</evidence>
<evidence type="ECO:0000313" key="1">
    <source>
        <dbReference type="EMBL" id="OGZ61161.1"/>
    </source>
</evidence>
<dbReference type="AlphaFoldDB" id="A0A1G2HFZ6"/>
<proteinExistence type="predicted"/>
<dbReference type="EMBL" id="MHOH01000005">
    <property type="protein sequence ID" value="OGZ61161.1"/>
    <property type="molecule type" value="Genomic_DNA"/>
</dbReference>